<dbReference type="EMBL" id="DADPIR010000018">
    <property type="protein sequence ID" value="HAZ7492628.1"/>
    <property type="molecule type" value="Genomic_DNA"/>
</dbReference>
<evidence type="ECO:0000313" key="2">
    <source>
        <dbReference type="EMBL" id="BCG39813.1"/>
    </source>
</evidence>
<dbReference type="AlphaFoldDB" id="A0A153CC41"/>
<dbReference type="Proteomes" id="UP000288730">
    <property type="component" value="Unassembled WGS sequence"/>
</dbReference>
<reference evidence="7 9" key="4">
    <citation type="submission" date="2019-01" db="EMBL/GenBank/DDBJ databases">
        <title>Genomic analysis of febrile catheter-associated UTI E. coli isolates.</title>
        <authorList>
            <person name="Potter R."/>
            <person name="Zou Z."/>
            <person name="Henderson J."/>
            <person name="Dantas G."/>
        </authorList>
    </citation>
    <scope>NUCLEOTIDE SEQUENCE [LARGE SCALE GENOMIC DNA]</scope>
    <source>
        <strain evidence="7 9">29_CAASB</strain>
    </source>
</reference>
<evidence type="ECO:0000313" key="5">
    <source>
        <dbReference type="EMBL" id="HAZ7492628.1"/>
    </source>
</evidence>
<dbReference type="PATRIC" id="fig|562.10476.peg.1260"/>
<keyword evidence="1" id="KW-0614">Plasmid</keyword>
<geneLocation type="plasmid" evidence="10">
    <name>pmty18780-3 dna</name>
</geneLocation>
<name>A0A153CC41_ECOLX</name>
<evidence type="ECO:0000313" key="3">
    <source>
        <dbReference type="EMBL" id="EFC9749264.1"/>
    </source>
</evidence>
<gene>
    <name evidence="6" type="ORF">BK383_19910</name>
    <name evidence="3" type="ORF">E6D34_08260</name>
    <name evidence="7" type="ORF">EPS76_00080</name>
    <name evidence="4" type="ORF">F9461_19210</name>
    <name evidence="5" type="ORF">J8F57_002862</name>
    <name evidence="2" type="ORF">TUM18780_49750</name>
</gene>
<geneLocation type="plasmid" evidence="2">
    <name>pMTY18780-3</name>
</geneLocation>
<dbReference type="Proteomes" id="UP000509260">
    <property type="component" value="Plasmid pMTY18780-3"/>
</dbReference>
<dbReference type="EMBL" id="AP023200">
    <property type="protein sequence ID" value="BCG39813.1"/>
    <property type="molecule type" value="Genomic_DNA"/>
</dbReference>
<dbReference type="Proteomes" id="UP000184277">
    <property type="component" value="Unassembled WGS sequence"/>
</dbReference>
<reference evidence="5" key="7">
    <citation type="submission" date="2021-03" db="EMBL/GenBank/DDBJ databases">
        <authorList>
            <consortium name="NCBI Pathogen Detection Project"/>
        </authorList>
    </citation>
    <scope>NUCLEOTIDE SEQUENCE</scope>
    <source>
        <strain evidence="5">SJP41</strain>
    </source>
</reference>
<dbReference type="EMBL" id="SCJN01000001">
    <property type="protein sequence ID" value="RXD18244.1"/>
    <property type="molecule type" value="Genomic_DNA"/>
</dbReference>
<reference evidence="6 8" key="2">
    <citation type="submission" date="2016-10" db="EMBL/GenBank/DDBJ databases">
        <title>Comprehensive resistome analysis reveals the prevalence of NDM and MCR-1 in Chinese poultry production.</title>
        <authorList>
            <person name="Wang Y."/>
            <person name="Zhang R."/>
            <person name="Li J."/>
            <person name="Wu Z."/>
            <person name="Wenjuan Y."/>
            <person name="Schwarz S."/>
            <person name="Tyrrell J."/>
            <person name="Zheng Y."/>
            <person name="Wang S."/>
            <person name="Shen Z."/>
            <person name="Liu Z."/>
            <person name="Lei L."/>
            <person name="Li M."/>
            <person name="Zhang Q."/>
            <person name="Wu C."/>
            <person name="Zhang Q."/>
            <person name="Wu Y."/>
            <person name="Walsh T."/>
            <person name="Shen J."/>
        </authorList>
    </citation>
    <scope>NUCLEOTIDE SEQUENCE [LARGE SCALE GENOMIC DNA]</scope>
    <source>
        <strain evidence="6 8">570</strain>
    </source>
</reference>
<reference evidence="5" key="3">
    <citation type="journal article" date="2018" name="Genome Biol.">
        <title>SKESA: strategic k-mer extension for scrupulous assemblies.</title>
        <authorList>
            <person name="Souvorov A."/>
            <person name="Agarwala R."/>
            <person name="Lipman D.J."/>
        </authorList>
    </citation>
    <scope>NUCLEOTIDE SEQUENCE</scope>
    <source>
        <strain evidence="5">SJP41</strain>
    </source>
</reference>
<geneLocation type="plasmid" evidence="1">
    <name>ESBL242</name>
</geneLocation>
<reference evidence="1" key="1">
    <citation type="submission" date="2015-02" db="EMBL/GenBank/DDBJ databases">
        <title>Factors That Affect the Transfer of a beta-lactam Resistance Conferring Plasmid.</title>
        <authorList>
            <person name="Nandel N."/>
        </authorList>
    </citation>
    <scope>NUCLEOTIDE SEQUENCE</scope>
    <source>
        <strain evidence="1">MG1655 YFP</strain>
        <plasmid evidence="1">ESBL242</plasmid>
    </source>
</reference>
<dbReference type="EMBL" id="KP792123">
    <property type="protein sequence ID" value="AKN41084.1"/>
    <property type="molecule type" value="Genomic_DNA"/>
</dbReference>
<reference evidence="4 12" key="5">
    <citation type="submission" date="2019-12" db="EMBL/GenBank/DDBJ databases">
        <authorList>
            <consortium name="NARMS: The National Antimicrobial Resistance Monitoring System"/>
        </authorList>
    </citation>
    <scope>NUCLEOTIDE SEQUENCE [LARGE SCALE GENOMIC DNA]</scope>
    <source>
        <strain evidence="3 11">CVM N18EC122</strain>
        <strain evidence="4 12">CVM N19EC0189</strain>
    </source>
</reference>
<sequence length="189" mass="21183">MCKKCKAIADEQNALFEEMDANELVKMLAILRGIEDVSIFERVVTALNFESTFEEPTQVVALAHHFGVHYLAEKERADKLQATLDMVSETQRTDDTNKSEAIIASKDREIAGLKSSLTMLMSAFNLMSSQAGYKMPSLNSDDPMAVRQLLGAMADQLDDTKSRLEDMMRELSHRHNLATQPHKAFQSSN</sequence>
<proteinExistence type="predicted"/>
<evidence type="ECO:0000313" key="8">
    <source>
        <dbReference type="Proteomes" id="UP000184277"/>
    </source>
</evidence>
<reference evidence="2 10" key="6">
    <citation type="submission" date="2020-06" db="EMBL/GenBank/DDBJ databases">
        <title>Whole-genome sequencing of blaNDM-5 positive Escherichia coli isolated from a Japanese patient with no history of travel abroad.</title>
        <authorList>
            <person name="Ito Y."/>
            <person name="Aoki K."/>
            <person name="Nakayama N."/>
            <person name="Ohtsuka M."/>
            <person name="Ota M."/>
            <person name="Kaneko N."/>
            <person name="Yoshida M."/>
            <person name="Ishii Y."/>
            <person name="Tateda K."/>
            <person name="Matsuse H."/>
        </authorList>
    </citation>
    <scope>NUCLEOTIDE SEQUENCE [LARGE SCALE GENOMIC DNA]</scope>
    <source>
        <strain evidence="2 10">TUM18780</strain>
        <plasmid evidence="2">pMTY18780-3</plasmid>
        <plasmid evidence="10">pmty18780-3 dna</plasmid>
    </source>
</reference>
<dbReference type="RefSeq" id="WP_001718087.1">
    <property type="nucleotide sequence ID" value="NZ_AP023193.1"/>
</dbReference>
<protein>
    <submittedName>
        <fullName evidence="1">Uncharacterized protein</fullName>
    </submittedName>
</protein>
<accession>A0A153CC41</accession>
<evidence type="ECO:0000313" key="12">
    <source>
        <dbReference type="Proteomes" id="UP000534496"/>
    </source>
</evidence>
<dbReference type="Proteomes" id="UP000534496">
    <property type="component" value="Unassembled WGS sequence"/>
</dbReference>
<evidence type="ECO:0000313" key="7">
    <source>
        <dbReference type="EMBL" id="RXD18244.1"/>
    </source>
</evidence>
<dbReference type="EMBL" id="AASEBA010000012">
    <property type="protein sequence ID" value="EFC9749264.1"/>
    <property type="molecule type" value="Genomic_DNA"/>
</dbReference>
<evidence type="ECO:0000313" key="6">
    <source>
        <dbReference type="EMBL" id="OJR53233.1"/>
    </source>
</evidence>
<evidence type="ECO:0000313" key="1">
    <source>
        <dbReference type="EMBL" id="AKN41084.1"/>
    </source>
</evidence>
<dbReference type="Proteomes" id="UP000532204">
    <property type="component" value="Unassembled WGS sequence"/>
</dbReference>
<dbReference type="EMBL" id="AASVQO010000015">
    <property type="protein sequence ID" value="EFH3675324.1"/>
    <property type="molecule type" value="Genomic_DNA"/>
</dbReference>
<evidence type="ECO:0000313" key="4">
    <source>
        <dbReference type="EMBL" id="EFH3675324.1"/>
    </source>
</evidence>
<dbReference type="Proteomes" id="UP000868636">
    <property type="component" value="Unassembled WGS sequence"/>
</dbReference>
<dbReference type="EMBL" id="MOKI01000041">
    <property type="protein sequence ID" value="OJR53233.1"/>
    <property type="molecule type" value="Genomic_DNA"/>
</dbReference>
<evidence type="ECO:0000313" key="9">
    <source>
        <dbReference type="Proteomes" id="UP000288730"/>
    </source>
</evidence>
<evidence type="ECO:0000313" key="10">
    <source>
        <dbReference type="Proteomes" id="UP000509260"/>
    </source>
</evidence>
<organism evidence="1">
    <name type="scientific">Escherichia coli</name>
    <dbReference type="NCBI Taxonomy" id="562"/>
    <lineage>
        <taxon>Bacteria</taxon>
        <taxon>Pseudomonadati</taxon>
        <taxon>Pseudomonadota</taxon>
        <taxon>Gammaproteobacteria</taxon>
        <taxon>Enterobacterales</taxon>
        <taxon>Enterobacteriaceae</taxon>
        <taxon>Escherichia</taxon>
    </lineage>
</organism>
<evidence type="ECO:0000313" key="11">
    <source>
        <dbReference type="Proteomes" id="UP000532204"/>
    </source>
</evidence>